<keyword evidence="12" id="KW-1185">Reference proteome</keyword>
<evidence type="ECO:0000313" key="12">
    <source>
        <dbReference type="Proteomes" id="UP001209878"/>
    </source>
</evidence>
<dbReference type="InterPro" id="IPR023395">
    <property type="entry name" value="MCP_dom_sf"/>
</dbReference>
<keyword evidence="4 9" id="KW-0812">Transmembrane</keyword>
<comment type="caution">
    <text evidence="11">The sequence shown here is derived from an EMBL/GenBank/DDBJ whole genome shotgun (WGS) entry which is preliminary data.</text>
</comment>
<proteinExistence type="inferred from homology"/>
<protein>
    <recommendedName>
        <fullName evidence="13">Mitochondrial carrier protein</fullName>
    </recommendedName>
</protein>
<dbReference type="PROSITE" id="PS50920">
    <property type="entry name" value="SOLCAR"/>
    <property type="match status" value="3"/>
</dbReference>
<dbReference type="Proteomes" id="UP001209878">
    <property type="component" value="Unassembled WGS sequence"/>
</dbReference>
<evidence type="ECO:0000256" key="4">
    <source>
        <dbReference type="ARBA" id="ARBA00022692"/>
    </source>
</evidence>
<dbReference type="SUPFAM" id="SSF103506">
    <property type="entry name" value="Mitochondrial carrier"/>
    <property type="match status" value="1"/>
</dbReference>
<feature type="repeat" description="Solcar" evidence="9">
    <location>
        <begin position="12"/>
        <end position="99"/>
    </location>
</feature>
<sequence length="304" mass="33467">MAYLPMKESVVTRTLKNSAAGTVGGIGVVLTGHPFDTLKVRLQTQPVAKPVYNGLADCFIKTLKWEGFGGLYKGVGSPLVGQMFFRATLFTSYYQITELVAGSSRNGQHLKAYEYFLCGSATGFIVAFVEGPIDLFKTKMQVQIIQTKSGQSHTNYRNVFHAGYSIMQQHRLKGAYQGIIATCLRNTPASGIYFGFMETVKHHFTPASGGAPPKWAVFMAGGTGGFFYWFLTYPTDVVKSSMMSDATELSKRKYSGYIDCAQQIYKEGGLKNFFRGFTPCLLRAIPANGVMIFLVDQCRVLLGT</sequence>
<evidence type="ECO:0000256" key="10">
    <source>
        <dbReference type="RuleBase" id="RU000488"/>
    </source>
</evidence>
<evidence type="ECO:0000256" key="7">
    <source>
        <dbReference type="ARBA" id="ARBA00023128"/>
    </source>
</evidence>
<evidence type="ECO:0000256" key="6">
    <source>
        <dbReference type="ARBA" id="ARBA00022989"/>
    </source>
</evidence>
<keyword evidence="8 9" id="KW-0472">Membrane</keyword>
<dbReference type="AlphaFoldDB" id="A0AAD9NP54"/>
<dbReference type="GO" id="GO:0031966">
    <property type="term" value="C:mitochondrial membrane"/>
    <property type="evidence" value="ECO:0007669"/>
    <property type="project" value="UniProtKB-SubCell"/>
</dbReference>
<dbReference type="GO" id="GO:0022857">
    <property type="term" value="F:transmembrane transporter activity"/>
    <property type="evidence" value="ECO:0007669"/>
    <property type="project" value="TreeGrafter"/>
</dbReference>
<comment type="similarity">
    <text evidence="2 10">Belongs to the mitochondrial carrier (TC 2.A.29) family.</text>
</comment>
<dbReference type="Pfam" id="PF00153">
    <property type="entry name" value="Mito_carr"/>
    <property type="match status" value="3"/>
</dbReference>
<evidence type="ECO:0000256" key="5">
    <source>
        <dbReference type="ARBA" id="ARBA00022737"/>
    </source>
</evidence>
<feature type="repeat" description="Solcar" evidence="9">
    <location>
        <begin position="110"/>
        <end position="203"/>
    </location>
</feature>
<dbReference type="Gene3D" id="1.50.40.10">
    <property type="entry name" value="Mitochondrial carrier domain"/>
    <property type="match status" value="1"/>
</dbReference>
<dbReference type="PANTHER" id="PTHR45624">
    <property type="entry name" value="MITOCHONDRIAL BASIC AMINO ACIDS TRANSPORTER-RELATED"/>
    <property type="match status" value="1"/>
</dbReference>
<evidence type="ECO:0000256" key="3">
    <source>
        <dbReference type="ARBA" id="ARBA00022448"/>
    </source>
</evidence>
<evidence type="ECO:0000256" key="9">
    <source>
        <dbReference type="PROSITE-ProRule" id="PRU00282"/>
    </source>
</evidence>
<dbReference type="InterPro" id="IPR050567">
    <property type="entry name" value="Mitochondrial_Carrier"/>
</dbReference>
<keyword evidence="3 10" id="KW-0813">Transport</keyword>
<evidence type="ECO:0000256" key="2">
    <source>
        <dbReference type="ARBA" id="ARBA00006375"/>
    </source>
</evidence>
<evidence type="ECO:0000256" key="8">
    <source>
        <dbReference type="ARBA" id="ARBA00023136"/>
    </source>
</evidence>
<keyword evidence="7" id="KW-0496">Mitochondrion</keyword>
<accession>A0AAD9NP54</accession>
<comment type="subcellular location">
    <subcellularLocation>
        <location evidence="1">Mitochondrion membrane</location>
        <topology evidence="1">Multi-pass membrane protein</topology>
    </subcellularLocation>
</comment>
<evidence type="ECO:0000256" key="1">
    <source>
        <dbReference type="ARBA" id="ARBA00004225"/>
    </source>
</evidence>
<dbReference type="PANTHER" id="PTHR45624:SF24">
    <property type="entry name" value="MITOCHONDRIAL SUBSTRATE CARRIER FAMILY PROTEIN G"/>
    <property type="match status" value="1"/>
</dbReference>
<dbReference type="InterPro" id="IPR018108">
    <property type="entry name" value="MCP_transmembrane"/>
</dbReference>
<name>A0AAD9NP54_RIDPI</name>
<reference evidence="11" key="1">
    <citation type="journal article" date="2023" name="Mol. Biol. Evol.">
        <title>Third-Generation Sequencing Reveals the Adaptive Role of the Epigenome in Three Deep-Sea Polychaetes.</title>
        <authorList>
            <person name="Perez M."/>
            <person name="Aroh O."/>
            <person name="Sun Y."/>
            <person name="Lan Y."/>
            <person name="Juniper S.K."/>
            <person name="Young C.R."/>
            <person name="Angers B."/>
            <person name="Qian P.Y."/>
        </authorList>
    </citation>
    <scope>NUCLEOTIDE SEQUENCE</scope>
    <source>
        <strain evidence="11">R07B-5</strain>
    </source>
</reference>
<gene>
    <name evidence="11" type="ORF">NP493_815g02079</name>
</gene>
<evidence type="ECO:0008006" key="13">
    <source>
        <dbReference type="Google" id="ProtNLM"/>
    </source>
</evidence>
<keyword evidence="5" id="KW-0677">Repeat</keyword>
<feature type="repeat" description="Solcar" evidence="9">
    <location>
        <begin position="212"/>
        <end position="301"/>
    </location>
</feature>
<keyword evidence="6" id="KW-1133">Transmembrane helix</keyword>
<dbReference type="EMBL" id="JAODUO010000815">
    <property type="protein sequence ID" value="KAK2174264.1"/>
    <property type="molecule type" value="Genomic_DNA"/>
</dbReference>
<evidence type="ECO:0000313" key="11">
    <source>
        <dbReference type="EMBL" id="KAK2174264.1"/>
    </source>
</evidence>
<organism evidence="11 12">
    <name type="scientific">Ridgeia piscesae</name>
    <name type="common">Tubeworm</name>
    <dbReference type="NCBI Taxonomy" id="27915"/>
    <lineage>
        <taxon>Eukaryota</taxon>
        <taxon>Metazoa</taxon>
        <taxon>Spiralia</taxon>
        <taxon>Lophotrochozoa</taxon>
        <taxon>Annelida</taxon>
        <taxon>Polychaeta</taxon>
        <taxon>Sedentaria</taxon>
        <taxon>Canalipalpata</taxon>
        <taxon>Sabellida</taxon>
        <taxon>Siboglinidae</taxon>
        <taxon>Ridgeia</taxon>
    </lineage>
</organism>